<proteinExistence type="predicted"/>
<dbReference type="EMBL" id="FTOF01000001">
    <property type="protein sequence ID" value="SIS38500.1"/>
    <property type="molecule type" value="Genomic_DNA"/>
</dbReference>
<evidence type="ECO:0000313" key="1">
    <source>
        <dbReference type="EMBL" id="SIS38500.1"/>
    </source>
</evidence>
<protein>
    <submittedName>
        <fullName evidence="1">Polyketide cyclase / dehydrase and lipid transport</fullName>
    </submittedName>
</protein>
<reference evidence="2" key="1">
    <citation type="submission" date="2017-01" db="EMBL/GenBank/DDBJ databases">
        <authorList>
            <person name="Varghese N."/>
            <person name="Submissions S."/>
        </authorList>
    </citation>
    <scope>NUCLEOTIDE SEQUENCE [LARGE SCALE GENOMIC DNA]</scope>
    <source>
        <strain evidence="2">DSM 44531</strain>
    </source>
</reference>
<dbReference type="OrthoDB" id="6624781at2"/>
<dbReference type="Proteomes" id="UP000186292">
    <property type="component" value="Unassembled WGS sequence"/>
</dbReference>
<organism evidence="1 2">
    <name type="scientific">Corynebacterium appendicis CIP 107643</name>
    <dbReference type="NCBI Taxonomy" id="1161099"/>
    <lineage>
        <taxon>Bacteria</taxon>
        <taxon>Bacillati</taxon>
        <taxon>Actinomycetota</taxon>
        <taxon>Actinomycetes</taxon>
        <taxon>Mycobacteriales</taxon>
        <taxon>Corynebacteriaceae</taxon>
        <taxon>Corynebacterium</taxon>
    </lineage>
</organism>
<dbReference type="AlphaFoldDB" id="A0A1N7IN56"/>
<dbReference type="Gene3D" id="3.30.530.20">
    <property type="match status" value="1"/>
</dbReference>
<dbReference type="SUPFAM" id="SSF55961">
    <property type="entry name" value="Bet v1-like"/>
    <property type="match status" value="1"/>
</dbReference>
<name>A0A1N7IN56_9CORY</name>
<keyword evidence="2" id="KW-1185">Reference proteome</keyword>
<sequence>MTESTNNTNSATRVIDAPAADIFALLADPSRHAETDNSGMVVSADTDAKLEKVGDIFVMNMTKEDGDYQTRNEVFAFQENKVIGWQNLANLTADVEVGAKWLYELASEGSNSTSVTLTYDRGEIESDEVRKMSESFDDSAMEESLAALASALDGTDNPTQKG</sequence>
<accession>A0A1N7IN56</accession>
<gene>
    <name evidence="1" type="ORF">SAMN05444817_10192</name>
</gene>
<dbReference type="STRING" id="1161099.SAMN05444817_10192"/>
<evidence type="ECO:0000313" key="2">
    <source>
        <dbReference type="Proteomes" id="UP000186292"/>
    </source>
</evidence>
<dbReference type="RefSeq" id="WP_076598103.1">
    <property type="nucleotide sequence ID" value="NZ_CP046976.1"/>
</dbReference>
<dbReference type="InterPro" id="IPR023393">
    <property type="entry name" value="START-like_dom_sf"/>
</dbReference>